<dbReference type="OrthoDB" id="2757682at2759"/>
<gene>
    <name evidence="2" type="ORF">TRAPUB_6273</name>
</gene>
<accession>A0A1M2V6P3</accession>
<protein>
    <submittedName>
        <fullName evidence="2">Uncharacterized protein</fullName>
    </submittedName>
</protein>
<comment type="caution">
    <text evidence="2">The sequence shown here is derived from an EMBL/GenBank/DDBJ whole genome shotgun (WGS) entry which is preliminary data.</text>
</comment>
<feature type="compositionally biased region" description="Low complexity" evidence="1">
    <location>
        <begin position="1"/>
        <end position="15"/>
    </location>
</feature>
<feature type="region of interest" description="Disordered" evidence="1">
    <location>
        <begin position="1"/>
        <end position="70"/>
    </location>
</feature>
<feature type="compositionally biased region" description="Polar residues" evidence="1">
    <location>
        <begin position="16"/>
        <end position="27"/>
    </location>
</feature>
<keyword evidence="3" id="KW-1185">Reference proteome</keyword>
<evidence type="ECO:0000256" key="1">
    <source>
        <dbReference type="SAM" id="MobiDB-lite"/>
    </source>
</evidence>
<evidence type="ECO:0000313" key="3">
    <source>
        <dbReference type="Proteomes" id="UP000184267"/>
    </source>
</evidence>
<dbReference type="AlphaFoldDB" id="A0A1M2V6P3"/>
<evidence type="ECO:0000313" key="2">
    <source>
        <dbReference type="EMBL" id="OJT03166.1"/>
    </source>
</evidence>
<dbReference type="OMA" id="YGTLRCH"/>
<name>A0A1M2V6P3_TRAPU</name>
<dbReference type="Proteomes" id="UP000184267">
    <property type="component" value="Unassembled WGS sequence"/>
</dbReference>
<proteinExistence type="predicted"/>
<dbReference type="EMBL" id="MNAD01001628">
    <property type="protein sequence ID" value="OJT03166.1"/>
    <property type="molecule type" value="Genomic_DNA"/>
</dbReference>
<sequence>MFSFTFSKSSSSSASAQCRSLGSGSTKSRSKVDKKTIGRPQEYEWPASQPRSLVPKREPAPAPPVRVVLDDRRGREESDFKALGVQLISIRDAKLREELVYGTLRCHSQ</sequence>
<organism evidence="2 3">
    <name type="scientific">Trametes pubescens</name>
    <name type="common">White-rot fungus</name>
    <dbReference type="NCBI Taxonomy" id="154538"/>
    <lineage>
        <taxon>Eukaryota</taxon>
        <taxon>Fungi</taxon>
        <taxon>Dikarya</taxon>
        <taxon>Basidiomycota</taxon>
        <taxon>Agaricomycotina</taxon>
        <taxon>Agaricomycetes</taxon>
        <taxon>Polyporales</taxon>
        <taxon>Polyporaceae</taxon>
        <taxon>Trametes</taxon>
    </lineage>
</organism>
<reference evidence="2 3" key="1">
    <citation type="submission" date="2016-10" db="EMBL/GenBank/DDBJ databases">
        <title>Genome sequence of the basidiomycete white-rot fungus Trametes pubescens.</title>
        <authorList>
            <person name="Makela M.R."/>
            <person name="Granchi Z."/>
            <person name="Peng M."/>
            <person name="De Vries R.P."/>
            <person name="Grigoriev I."/>
            <person name="Riley R."/>
            <person name="Hilden K."/>
        </authorList>
    </citation>
    <scope>NUCLEOTIDE SEQUENCE [LARGE SCALE GENOMIC DNA]</scope>
    <source>
        <strain evidence="2 3">FBCC735</strain>
    </source>
</reference>